<sequence>MRRREIDWIRNICILMLFIYHTAVIYTDLGDFYVKSESTNLFSNLFIIFTFSWYMPLLFFLAGASTYFALSRRNCKEYLKERTKKLLIPFIFGIVALVPPQTYLARVWRGETNVNYIEHMKYFFTNINDFMGFDGGFTPAHLWFIVFLFFISLAGTGIIKILKTKAGEVFLEKFQKVFLSKLGLFWVVVSIIIVDLAPNIGGKGFVTNLLIFVLGYIVYSNEVYLNHLVVKRKKFIIFNVIFSILGITYFIWFESMDLGILAYVIEGILKNSVMITMILVVVSYGIKYLNKNHKILKYLNEATFPVYILHQTILLAIAFYIIPFMLPHWLSMIIIILSSFVISFVVYELCKRVSPFKVLLGIK</sequence>
<keyword evidence="4" id="KW-1185">Reference proteome</keyword>
<gene>
    <name evidence="3" type="ORF">SAMN04487885_102146</name>
</gene>
<keyword evidence="1" id="KW-0472">Membrane</keyword>
<feature type="transmembrane region" description="Helical" evidence="1">
    <location>
        <begin position="86"/>
        <end position="104"/>
    </location>
</feature>
<dbReference type="PANTHER" id="PTHR36927:SF3">
    <property type="entry name" value="GLUCANS BIOSYNTHESIS PROTEIN C"/>
    <property type="match status" value="1"/>
</dbReference>
<evidence type="ECO:0000313" key="4">
    <source>
        <dbReference type="Proteomes" id="UP000182135"/>
    </source>
</evidence>
<feature type="transmembrane region" description="Helical" evidence="1">
    <location>
        <begin position="328"/>
        <end position="347"/>
    </location>
</feature>
<dbReference type="InterPro" id="IPR002656">
    <property type="entry name" value="Acyl_transf_3_dom"/>
</dbReference>
<dbReference type="GO" id="GO:0016747">
    <property type="term" value="F:acyltransferase activity, transferring groups other than amino-acyl groups"/>
    <property type="evidence" value="ECO:0007669"/>
    <property type="project" value="InterPro"/>
</dbReference>
<feature type="transmembrane region" description="Helical" evidence="1">
    <location>
        <begin position="182"/>
        <end position="200"/>
    </location>
</feature>
<reference evidence="3 4" key="1">
    <citation type="submission" date="2016-10" db="EMBL/GenBank/DDBJ databases">
        <authorList>
            <person name="de Groot N.N."/>
        </authorList>
    </citation>
    <scope>NUCLEOTIDE SEQUENCE [LARGE SCALE GENOMIC DNA]</scope>
    <source>
        <strain evidence="3 4">NLAE-zl-G419</strain>
    </source>
</reference>
<accession>A0A1I2JL31</accession>
<keyword evidence="1" id="KW-1133">Transmembrane helix</keyword>
<dbReference type="Pfam" id="PF01757">
    <property type="entry name" value="Acyl_transf_3"/>
    <property type="match status" value="1"/>
</dbReference>
<evidence type="ECO:0000256" key="1">
    <source>
        <dbReference type="SAM" id="Phobius"/>
    </source>
</evidence>
<feature type="transmembrane region" description="Helical" evidence="1">
    <location>
        <begin position="273"/>
        <end position="290"/>
    </location>
</feature>
<dbReference type="Proteomes" id="UP000182135">
    <property type="component" value="Unassembled WGS sequence"/>
</dbReference>
<feature type="transmembrane region" description="Helical" evidence="1">
    <location>
        <begin position="236"/>
        <end position="253"/>
    </location>
</feature>
<dbReference type="RefSeq" id="WP_074844306.1">
    <property type="nucleotide sequence ID" value="NZ_FOOE01000002.1"/>
</dbReference>
<dbReference type="EMBL" id="FOOE01000002">
    <property type="protein sequence ID" value="SFF54828.1"/>
    <property type="molecule type" value="Genomic_DNA"/>
</dbReference>
<feature type="transmembrane region" description="Helical" evidence="1">
    <location>
        <begin position="302"/>
        <end position="322"/>
    </location>
</feature>
<name>A0A1I2JL31_9CLOT</name>
<proteinExistence type="predicted"/>
<protein>
    <submittedName>
        <fullName evidence="3">Fucose 4-O-acetylase</fullName>
    </submittedName>
</protein>
<dbReference type="InterPro" id="IPR050623">
    <property type="entry name" value="Glucan_succinyl_AcylTrfase"/>
</dbReference>
<keyword evidence="1" id="KW-0812">Transmembrane</keyword>
<organism evidence="3 4">
    <name type="scientific">Clostridium cadaveris</name>
    <dbReference type="NCBI Taxonomy" id="1529"/>
    <lineage>
        <taxon>Bacteria</taxon>
        <taxon>Bacillati</taxon>
        <taxon>Bacillota</taxon>
        <taxon>Clostridia</taxon>
        <taxon>Eubacteriales</taxon>
        <taxon>Clostridiaceae</taxon>
        <taxon>Clostridium</taxon>
    </lineage>
</organism>
<feature type="domain" description="Acyltransferase 3" evidence="2">
    <location>
        <begin position="5"/>
        <end position="347"/>
    </location>
</feature>
<evidence type="ECO:0000313" key="3">
    <source>
        <dbReference type="EMBL" id="SFF54828.1"/>
    </source>
</evidence>
<feature type="transmembrane region" description="Helical" evidence="1">
    <location>
        <begin position="41"/>
        <end position="65"/>
    </location>
</feature>
<feature type="transmembrane region" description="Helical" evidence="1">
    <location>
        <begin position="206"/>
        <end position="224"/>
    </location>
</feature>
<feature type="transmembrane region" description="Helical" evidence="1">
    <location>
        <begin position="140"/>
        <end position="162"/>
    </location>
</feature>
<dbReference type="AlphaFoldDB" id="A0A1I2JL31"/>
<feature type="transmembrane region" description="Helical" evidence="1">
    <location>
        <begin position="12"/>
        <end position="29"/>
    </location>
</feature>
<dbReference type="PANTHER" id="PTHR36927">
    <property type="entry name" value="BLR4337 PROTEIN"/>
    <property type="match status" value="1"/>
</dbReference>
<dbReference type="STRING" id="1529.SAMN04487885_102146"/>
<dbReference type="eggNOG" id="COG1835">
    <property type="taxonomic scope" value="Bacteria"/>
</dbReference>
<evidence type="ECO:0000259" key="2">
    <source>
        <dbReference type="Pfam" id="PF01757"/>
    </source>
</evidence>